<keyword evidence="2" id="KW-1185">Reference proteome</keyword>
<dbReference type="Proteomes" id="UP001054821">
    <property type="component" value="Chromosome 4"/>
</dbReference>
<comment type="caution">
    <text evidence="1">The sequence shown here is derived from an EMBL/GenBank/DDBJ whole genome shotgun (WGS) entry which is preliminary data.</text>
</comment>
<name>A0AAD4W0S8_PRUDU</name>
<proteinExistence type="predicted"/>
<gene>
    <name evidence="1" type="ORF">L3X38_024978</name>
</gene>
<protein>
    <submittedName>
        <fullName evidence="1">Uncharacterized protein</fullName>
    </submittedName>
</protein>
<reference evidence="1 2" key="1">
    <citation type="journal article" date="2022" name="G3 (Bethesda)">
        <title>Whole-genome sequence and methylome profiling of the almond [Prunus dulcis (Mill.) D.A. Webb] cultivar 'Nonpareil'.</title>
        <authorList>
            <person name="D'Amico-Willman K.M."/>
            <person name="Ouma W.Z."/>
            <person name="Meulia T."/>
            <person name="Sideli G.M."/>
            <person name="Gradziel T.M."/>
            <person name="Fresnedo-Ramirez J."/>
        </authorList>
    </citation>
    <scope>NUCLEOTIDE SEQUENCE [LARGE SCALE GENOMIC DNA]</scope>
    <source>
        <strain evidence="1">Clone GOH B32 T37-40</strain>
    </source>
</reference>
<organism evidence="1 2">
    <name type="scientific">Prunus dulcis</name>
    <name type="common">Almond</name>
    <name type="synonym">Amygdalus dulcis</name>
    <dbReference type="NCBI Taxonomy" id="3755"/>
    <lineage>
        <taxon>Eukaryota</taxon>
        <taxon>Viridiplantae</taxon>
        <taxon>Streptophyta</taxon>
        <taxon>Embryophyta</taxon>
        <taxon>Tracheophyta</taxon>
        <taxon>Spermatophyta</taxon>
        <taxon>Magnoliopsida</taxon>
        <taxon>eudicotyledons</taxon>
        <taxon>Gunneridae</taxon>
        <taxon>Pentapetalae</taxon>
        <taxon>rosids</taxon>
        <taxon>fabids</taxon>
        <taxon>Rosales</taxon>
        <taxon>Rosaceae</taxon>
        <taxon>Amygdaloideae</taxon>
        <taxon>Amygdaleae</taxon>
        <taxon>Prunus</taxon>
    </lineage>
</organism>
<sequence>MEDPLSFNRASFTIEQICPVYVFLHVMVILLYVDDIVLTGNTRARQRLFEELQKVLRKLKLDIDNVRGQRCDNGSNTSGKYQGIVSVVSKNLQSEDILIDVAINKKNLEATYDIPSSQLRKTLNLSLTANSLTAMGRVSLHQFSDGGLPLAFLGGAYAGPVSSRNFVSILSDSVESSVNLSQPLAPVVRGDKTYVMISDDLYQDQLQ</sequence>
<dbReference type="EMBL" id="JAJFAZ020000004">
    <property type="protein sequence ID" value="KAI5334845.1"/>
    <property type="molecule type" value="Genomic_DNA"/>
</dbReference>
<evidence type="ECO:0000313" key="1">
    <source>
        <dbReference type="EMBL" id="KAI5334845.1"/>
    </source>
</evidence>
<evidence type="ECO:0000313" key="2">
    <source>
        <dbReference type="Proteomes" id="UP001054821"/>
    </source>
</evidence>
<accession>A0AAD4W0S8</accession>
<dbReference type="AlphaFoldDB" id="A0AAD4W0S8"/>